<evidence type="ECO:0000313" key="7">
    <source>
        <dbReference type="Ensembl" id="ENSCLAP00000021004.1"/>
    </source>
</evidence>
<dbReference type="GeneTree" id="ENSGT00950000183144"/>
<proteinExistence type="inferred from homology"/>
<dbReference type="InterPro" id="IPR018143">
    <property type="entry name" value="Folate_rcpt-like"/>
</dbReference>
<gene>
    <name evidence="7" type="primary">RTBDN</name>
</gene>
<dbReference type="GO" id="GO:0009897">
    <property type="term" value="C:external side of plasma membrane"/>
    <property type="evidence" value="ECO:0007669"/>
    <property type="project" value="Ensembl"/>
</dbReference>
<dbReference type="PANTHER" id="PTHR10517:SF19">
    <property type="entry name" value="RETBINDIN"/>
    <property type="match status" value="1"/>
</dbReference>
<dbReference type="RefSeq" id="XP_005381090.1">
    <property type="nucleotide sequence ID" value="XM_005381033.1"/>
</dbReference>
<feature type="signal peptide" evidence="5">
    <location>
        <begin position="1"/>
        <end position="21"/>
    </location>
</feature>
<dbReference type="GO" id="GO:1902444">
    <property type="term" value="F:riboflavin binding"/>
    <property type="evidence" value="ECO:0007669"/>
    <property type="project" value="Ensembl"/>
</dbReference>
<evidence type="ECO:0000259" key="6">
    <source>
        <dbReference type="Pfam" id="PF03024"/>
    </source>
</evidence>
<keyword evidence="2 5" id="KW-0732">Signal</keyword>
<dbReference type="Pfam" id="PF03024">
    <property type="entry name" value="Folate_rec"/>
    <property type="match status" value="1"/>
</dbReference>
<keyword evidence="8" id="KW-1185">Reference proteome</keyword>
<sequence>MACKSHARPRGLAWALPPTLAWILLGTCGGSHTLRARSQGCHGLAAELDTGELHLEEDSTASFPQPYLMIQAPGSQAAPSPAPCCPSEVDRPSAQGPAAGREHCGAPTPGCKSFLGHLQRALHRRFRLLLLGLRRPPPLCAELCEAWFTICEDDIACGPTWLPTSGDRSCAPSCRTYGQTFADGADLCRSALGDALPVAAPGSRHCLNLPTSVSPRCRPGRSARETRPSAPDTAGSGSGSGSGSGP</sequence>
<feature type="domain" description="Folate receptor-like" evidence="6">
    <location>
        <begin position="81"/>
        <end position="208"/>
    </location>
</feature>
<feature type="chain" id="PRO_5034295476" evidence="5">
    <location>
        <begin position="22"/>
        <end position="246"/>
    </location>
</feature>
<evidence type="ECO:0000313" key="8">
    <source>
        <dbReference type="Proteomes" id="UP000694398"/>
    </source>
</evidence>
<dbReference type="InterPro" id="IPR004269">
    <property type="entry name" value="Folate_rcpt"/>
</dbReference>
<name>A0A8C2VV73_CHILA</name>
<keyword evidence="3" id="KW-1015">Disulfide bond</keyword>
<protein>
    <submittedName>
        <fullName evidence="7">Retbindin</fullName>
    </submittedName>
</protein>
<dbReference type="GeneID" id="102023350"/>
<feature type="compositionally biased region" description="Gly residues" evidence="4">
    <location>
        <begin position="236"/>
        <end position="246"/>
    </location>
</feature>
<feature type="region of interest" description="Disordered" evidence="4">
    <location>
        <begin position="215"/>
        <end position="246"/>
    </location>
</feature>
<reference evidence="7" key="2">
    <citation type="submission" date="2025-09" db="UniProtKB">
        <authorList>
            <consortium name="Ensembl"/>
        </authorList>
    </citation>
    <scope>IDENTIFICATION</scope>
</reference>
<dbReference type="OMA" id="ESDITCG"/>
<accession>A0A8C2VV73</accession>
<evidence type="ECO:0000256" key="5">
    <source>
        <dbReference type="SAM" id="SignalP"/>
    </source>
</evidence>
<dbReference type="Proteomes" id="UP000694398">
    <property type="component" value="Unassembled WGS sequence"/>
</dbReference>
<evidence type="ECO:0000256" key="2">
    <source>
        <dbReference type="ARBA" id="ARBA00022729"/>
    </source>
</evidence>
<dbReference type="Ensembl" id="ENSCLAT00000021205.1">
    <property type="protein sequence ID" value="ENSCLAP00000021004.1"/>
    <property type="gene ID" value="ENSCLAG00000014391.1"/>
</dbReference>
<dbReference type="PANTHER" id="PTHR10517">
    <property type="entry name" value="FOLATE RECEPTOR"/>
    <property type="match status" value="1"/>
</dbReference>
<evidence type="ECO:0000256" key="1">
    <source>
        <dbReference type="ARBA" id="ARBA00007932"/>
    </source>
</evidence>
<dbReference type="GO" id="GO:0032217">
    <property type="term" value="F:riboflavin transmembrane transporter activity"/>
    <property type="evidence" value="ECO:0007669"/>
    <property type="project" value="TreeGrafter"/>
</dbReference>
<evidence type="ECO:0000256" key="3">
    <source>
        <dbReference type="ARBA" id="ARBA00023157"/>
    </source>
</evidence>
<organism evidence="7 8">
    <name type="scientific">Chinchilla lanigera</name>
    <name type="common">Long-tailed chinchilla</name>
    <name type="synonym">Chinchilla villidera</name>
    <dbReference type="NCBI Taxonomy" id="34839"/>
    <lineage>
        <taxon>Eukaryota</taxon>
        <taxon>Metazoa</taxon>
        <taxon>Chordata</taxon>
        <taxon>Craniata</taxon>
        <taxon>Vertebrata</taxon>
        <taxon>Euteleostomi</taxon>
        <taxon>Mammalia</taxon>
        <taxon>Eutheria</taxon>
        <taxon>Euarchontoglires</taxon>
        <taxon>Glires</taxon>
        <taxon>Rodentia</taxon>
        <taxon>Hystricomorpha</taxon>
        <taxon>Chinchillidae</taxon>
        <taxon>Chinchilla</taxon>
    </lineage>
</organism>
<dbReference type="GO" id="GO:0038023">
    <property type="term" value="F:signaling receptor activity"/>
    <property type="evidence" value="ECO:0007669"/>
    <property type="project" value="TreeGrafter"/>
</dbReference>
<evidence type="ECO:0000256" key="4">
    <source>
        <dbReference type="SAM" id="MobiDB-lite"/>
    </source>
</evidence>
<dbReference type="OrthoDB" id="5982417at2759"/>
<dbReference type="AlphaFoldDB" id="A0A8C2VV73"/>
<dbReference type="CTD" id="83546"/>
<comment type="similarity">
    <text evidence="1">Belongs to the folate receptor family.</text>
</comment>
<dbReference type="GO" id="GO:0033165">
    <property type="term" value="C:interphotoreceptor matrix"/>
    <property type="evidence" value="ECO:0007669"/>
    <property type="project" value="Ensembl"/>
</dbReference>
<reference evidence="7" key="1">
    <citation type="submission" date="2025-08" db="UniProtKB">
        <authorList>
            <consortium name="Ensembl"/>
        </authorList>
    </citation>
    <scope>IDENTIFICATION</scope>
</reference>